<dbReference type="InterPro" id="IPR036065">
    <property type="entry name" value="BolA-like_sf"/>
</dbReference>
<dbReference type="EMBL" id="VSSQ01123729">
    <property type="protein sequence ID" value="MPN54974.1"/>
    <property type="molecule type" value="Genomic_DNA"/>
</dbReference>
<dbReference type="AlphaFoldDB" id="A0A645J3A9"/>
<dbReference type="PIRSF" id="PIRSF003113">
    <property type="entry name" value="BolA"/>
    <property type="match status" value="1"/>
</dbReference>
<dbReference type="InterPro" id="IPR002634">
    <property type="entry name" value="BolA"/>
</dbReference>
<gene>
    <name evidence="1" type="ORF">SDC9_202653</name>
</gene>
<protein>
    <recommendedName>
        <fullName evidence="2">DNA-binding transcriptional regulator BolA</fullName>
    </recommendedName>
</protein>
<dbReference type="PANTHER" id="PTHR46230">
    <property type="match status" value="1"/>
</dbReference>
<dbReference type="Gene3D" id="3.30.300.90">
    <property type="entry name" value="BolA-like"/>
    <property type="match status" value="1"/>
</dbReference>
<evidence type="ECO:0000313" key="1">
    <source>
        <dbReference type="EMBL" id="MPN54974.1"/>
    </source>
</evidence>
<proteinExistence type="predicted"/>
<evidence type="ECO:0008006" key="2">
    <source>
        <dbReference type="Google" id="ProtNLM"/>
    </source>
</evidence>
<comment type="caution">
    <text evidence="1">The sequence shown here is derived from an EMBL/GenBank/DDBJ whole genome shotgun (WGS) entry which is preliminary data.</text>
</comment>
<sequence>MTGWTEADIPQLNPERIARMRVLLTQALEPTRLAIRDDSHKHAGHAGSRQGLGHFSIAIESTAFAGKLPLARHRLIHAALGDMLQTDIHALSISAVAPDETA</sequence>
<dbReference type="SUPFAM" id="SSF82657">
    <property type="entry name" value="BolA-like"/>
    <property type="match status" value="1"/>
</dbReference>
<dbReference type="Pfam" id="PF01722">
    <property type="entry name" value="BolA"/>
    <property type="match status" value="1"/>
</dbReference>
<reference evidence="1" key="1">
    <citation type="submission" date="2019-08" db="EMBL/GenBank/DDBJ databases">
        <authorList>
            <person name="Kucharzyk K."/>
            <person name="Murdoch R.W."/>
            <person name="Higgins S."/>
            <person name="Loffler F."/>
        </authorList>
    </citation>
    <scope>NUCLEOTIDE SEQUENCE</scope>
</reference>
<accession>A0A645J3A9</accession>
<organism evidence="1">
    <name type="scientific">bioreactor metagenome</name>
    <dbReference type="NCBI Taxonomy" id="1076179"/>
    <lineage>
        <taxon>unclassified sequences</taxon>
        <taxon>metagenomes</taxon>
        <taxon>ecological metagenomes</taxon>
    </lineage>
</organism>
<dbReference type="GO" id="GO:0016226">
    <property type="term" value="P:iron-sulfur cluster assembly"/>
    <property type="evidence" value="ECO:0007669"/>
    <property type="project" value="TreeGrafter"/>
</dbReference>
<name>A0A645J3A9_9ZZZZ</name>
<dbReference type="PANTHER" id="PTHR46230:SF7">
    <property type="entry name" value="BOLA-LIKE PROTEIN 1"/>
    <property type="match status" value="1"/>
</dbReference>